<evidence type="ECO:0000256" key="1">
    <source>
        <dbReference type="SAM" id="MobiDB-lite"/>
    </source>
</evidence>
<keyword evidence="2" id="KW-0472">Membrane</keyword>
<feature type="transmembrane region" description="Helical" evidence="2">
    <location>
        <begin position="116"/>
        <end position="133"/>
    </location>
</feature>
<feature type="transmembrane region" description="Helical" evidence="2">
    <location>
        <begin position="190"/>
        <end position="210"/>
    </location>
</feature>
<keyword evidence="4" id="KW-1185">Reference proteome</keyword>
<evidence type="ECO:0000313" key="4">
    <source>
        <dbReference type="Proteomes" id="UP001445472"/>
    </source>
</evidence>
<feature type="transmembrane region" description="Helical" evidence="2">
    <location>
        <begin position="258"/>
        <end position="281"/>
    </location>
</feature>
<dbReference type="Proteomes" id="UP001445472">
    <property type="component" value="Unassembled WGS sequence"/>
</dbReference>
<feature type="transmembrane region" description="Helical" evidence="2">
    <location>
        <begin position="222"/>
        <end position="246"/>
    </location>
</feature>
<feature type="transmembrane region" description="Helical" evidence="2">
    <location>
        <begin position="287"/>
        <end position="306"/>
    </location>
</feature>
<organism evidence="3 4">
    <name type="scientific">Streptomyces xantholiticus</name>
    <dbReference type="NCBI Taxonomy" id="68285"/>
    <lineage>
        <taxon>Bacteria</taxon>
        <taxon>Bacillati</taxon>
        <taxon>Actinomycetota</taxon>
        <taxon>Actinomycetes</taxon>
        <taxon>Kitasatosporales</taxon>
        <taxon>Streptomycetaceae</taxon>
        <taxon>Streptomyces</taxon>
    </lineage>
</organism>
<protein>
    <recommendedName>
        <fullName evidence="5">Integral membrane protein</fullName>
    </recommendedName>
</protein>
<dbReference type="RefSeq" id="WP_351976557.1">
    <property type="nucleotide sequence ID" value="NZ_JBEPBX010000012.1"/>
</dbReference>
<keyword evidence="2" id="KW-0812">Transmembrane</keyword>
<feature type="transmembrane region" description="Helical" evidence="2">
    <location>
        <begin position="65"/>
        <end position="86"/>
    </location>
</feature>
<name>A0ABV1UVM8_9ACTN</name>
<comment type="caution">
    <text evidence="3">The sequence shown here is derived from an EMBL/GenBank/DDBJ whole genome shotgun (WGS) entry which is preliminary data.</text>
</comment>
<keyword evidence="2" id="KW-1133">Transmembrane helix</keyword>
<reference evidence="3 4" key="1">
    <citation type="submission" date="2024-06" db="EMBL/GenBank/DDBJ databases">
        <title>The Natural Products Discovery Center: Release of the First 8490 Sequenced Strains for Exploring Actinobacteria Biosynthetic Diversity.</title>
        <authorList>
            <person name="Kalkreuter E."/>
            <person name="Kautsar S.A."/>
            <person name="Yang D."/>
            <person name="Bader C.D."/>
            <person name="Teijaro C.N."/>
            <person name="Fluegel L."/>
            <person name="Davis C.M."/>
            <person name="Simpson J.R."/>
            <person name="Lauterbach L."/>
            <person name="Steele A.D."/>
            <person name="Gui C."/>
            <person name="Meng S."/>
            <person name="Li G."/>
            <person name="Viehrig K."/>
            <person name="Ye F."/>
            <person name="Su P."/>
            <person name="Kiefer A.F."/>
            <person name="Nichols A."/>
            <person name="Cepeda A.J."/>
            <person name="Yan W."/>
            <person name="Fan B."/>
            <person name="Jiang Y."/>
            <person name="Adhikari A."/>
            <person name="Zheng C.-J."/>
            <person name="Schuster L."/>
            <person name="Cowan T.M."/>
            <person name="Smanski M.J."/>
            <person name="Chevrette M.G."/>
            <person name="De Carvalho L.P.S."/>
            <person name="Shen B."/>
        </authorList>
    </citation>
    <scope>NUCLEOTIDE SEQUENCE [LARGE SCALE GENOMIC DNA]</scope>
    <source>
        <strain evidence="3 4">NPDC000837</strain>
    </source>
</reference>
<feature type="region of interest" description="Disordered" evidence="1">
    <location>
        <begin position="1"/>
        <end position="36"/>
    </location>
</feature>
<accession>A0ABV1UVM8</accession>
<sequence length="321" mass="35503">MTFGGQNPYRGNGQPQPGPGPGPYPGPPPYRPYGPPPSLWQRFREDEWPSLRELLTELRRVPGCLLVLGMCCVWPALAVLVGYPLARSARRQARRRFPAHSIRRYHDPEVWRAQKTRAWVALGASFLILAAYGTEADWDEVQEQYFIRLVVTPWLLLLTVPLVLLVLFRLAPPSARPGMRARLRPAVRSVLWYFGTFTAVPVLYTGVMVLSGSYANSRLSPLITLALLLPVVWMLFFVVFASTTVVRTAFSTADVHAALPALLTGVLVWELAAINLATAGMPPGPPIVQVCAVVGGPASVTAIAWWELTRLRTRYGVTLRG</sequence>
<evidence type="ECO:0000256" key="2">
    <source>
        <dbReference type="SAM" id="Phobius"/>
    </source>
</evidence>
<feature type="compositionally biased region" description="Low complexity" evidence="1">
    <location>
        <begin position="1"/>
        <end position="15"/>
    </location>
</feature>
<feature type="transmembrane region" description="Helical" evidence="2">
    <location>
        <begin position="145"/>
        <end position="170"/>
    </location>
</feature>
<evidence type="ECO:0000313" key="3">
    <source>
        <dbReference type="EMBL" id="MER6614850.1"/>
    </source>
</evidence>
<gene>
    <name evidence="3" type="ORF">ABT276_16045</name>
</gene>
<dbReference type="EMBL" id="JBEPBX010000012">
    <property type="protein sequence ID" value="MER6614850.1"/>
    <property type="molecule type" value="Genomic_DNA"/>
</dbReference>
<evidence type="ECO:0008006" key="5">
    <source>
        <dbReference type="Google" id="ProtNLM"/>
    </source>
</evidence>
<proteinExistence type="predicted"/>
<feature type="compositionally biased region" description="Pro residues" evidence="1">
    <location>
        <begin position="16"/>
        <end position="36"/>
    </location>
</feature>